<dbReference type="Proteomes" id="UP000254879">
    <property type="component" value="Unassembled WGS sequence"/>
</dbReference>
<dbReference type="InterPro" id="IPR053154">
    <property type="entry name" value="c-di-AMP_regulator"/>
</dbReference>
<dbReference type="AlphaFoldDB" id="A0A378MEV1"/>
<organism evidence="2 3">
    <name type="scientific">Listeria grayi</name>
    <name type="common">Listeria murrayi</name>
    <dbReference type="NCBI Taxonomy" id="1641"/>
    <lineage>
        <taxon>Bacteria</taxon>
        <taxon>Bacillati</taxon>
        <taxon>Bacillota</taxon>
        <taxon>Bacilli</taxon>
        <taxon>Bacillales</taxon>
        <taxon>Listeriaceae</taxon>
        <taxon>Listeria</taxon>
    </lineage>
</organism>
<dbReference type="EMBL" id="UGPG01000001">
    <property type="protein sequence ID" value="STY44036.1"/>
    <property type="molecule type" value="Genomic_DNA"/>
</dbReference>
<proteinExistence type="predicted"/>
<evidence type="ECO:0000256" key="1">
    <source>
        <dbReference type="SAM" id="MobiDB-lite"/>
    </source>
</evidence>
<evidence type="ECO:0000313" key="3">
    <source>
        <dbReference type="Proteomes" id="UP000254879"/>
    </source>
</evidence>
<dbReference type="Pfam" id="PF07949">
    <property type="entry name" value="YbbR"/>
    <property type="match status" value="4"/>
</dbReference>
<feature type="compositionally biased region" description="Polar residues" evidence="1">
    <location>
        <begin position="339"/>
        <end position="355"/>
    </location>
</feature>
<evidence type="ECO:0000313" key="2">
    <source>
        <dbReference type="EMBL" id="STY44036.1"/>
    </source>
</evidence>
<dbReference type="PANTHER" id="PTHR37804">
    <property type="entry name" value="CDAA REGULATORY PROTEIN CDAR"/>
    <property type="match status" value="1"/>
</dbReference>
<dbReference type="Gene3D" id="2.170.120.30">
    <property type="match status" value="2"/>
</dbReference>
<gene>
    <name evidence="2" type="ORF">NCTC10815_01347</name>
</gene>
<accession>A0A378MEV1</accession>
<reference evidence="2 3" key="1">
    <citation type="submission" date="2018-06" db="EMBL/GenBank/DDBJ databases">
        <authorList>
            <consortium name="Pathogen Informatics"/>
            <person name="Doyle S."/>
        </authorList>
    </citation>
    <scope>NUCLEOTIDE SEQUENCE [LARGE SCALE GENOMIC DNA]</scope>
    <source>
        <strain evidence="3">NCTC 10815</strain>
    </source>
</reference>
<sequence>MMDRILNNKWSIRIVALLLAAILFVSVSTNDTTRSKRIFQTRTANDSEVVTSVPVQVYYDKTNLSVTGIPDTVEVTISGPRSLVKSAKAQQDFTVYADLRNADIGNSTVTLHTRNLSNRLKASIHPKTAKVNIQERVTKKFSVGTEIGKANLAEGYSVSKVTTDPQQITVTGAKDTVDKIAYVKATLDNKKKYKADFKEEATVTAFDNKLNKLDVSVSPQRVMISGKVTKVGKTVPLELKQTGKVSDDLTVTDMTTNTVEVVVLGSDKALSSINKIEVPVDVSDITADTVKEINVPVPKGATEVETKTIEVRIKTAKKDNNATEDNDNSTSGNDEKKNNNGQENSGSDNEDQNAATTKTINNIAIRTMNLDDDLKAELRSPSNGKISITLKGPKDALNKVSAGGLQVNADLSGAKADSIYSTGLTVTGIPSNISYTTSPGKAQFVIASKEDEADKAESDESSS</sequence>
<dbReference type="Gene3D" id="2.170.120.40">
    <property type="entry name" value="YbbR-like domain"/>
    <property type="match status" value="2"/>
</dbReference>
<dbReference type="InterPro" id="IPR012505">
    <property type="entry name" value="YbbR"/>
</dbReference>
<dbReference type="PANTHER" id="PTHR37804:SF1">
    <property type="entry name" value="CDAA REGULATORY PROTEIN CDAR"/>
    <property type="match status" value="1"/>
</dbReference>
<feature type="region of interest" description="Disordered" evidence="1">
    <location>
        <begin position="315"/>
        <end position="355"/>
    </location>
</feature>
<protein>
    <submittedName>
        <fullName evidence="2">Uncharacterized protein conserved in bacteria</fullName>
    </submittedName>
</protein>
<name>A0A378MEV1_LISGR</name>
<dbReference type="RefSeq" id="WP_115345830.1">
    <property type="nucleotide sequence ID" value="NZ_UGPG01000001.1"/>
</dbReference>